<dbReference type="InterPro" id="IPR008971">
    <property type="entry name" value="HSP40/DnaJ_pept-bd"/>
</dbReference>
<dbReference type="CDD" id="cd10747">
    <property type="entry name" value="DnaJ_C"/>
    <property type="match status" value="1"/>
</dbReference>
<keyword evidence="4" id="KW-1185">Reference proteome</keyword>
<feature type="domain" description="J" evidence="2">
    <location>
        <begin position="3"/>
        <end position="68"/>
    </location>
</feature>
<organism evidence="3 4">
    <name type="scientific">Sneathiella chinensis</name>
    <dbReference type="NCBI Taxonomy" id="349750"/>
    <lineage>
        <taxon>Bacteria</taxon>
        <taxon>Pseudomonadati</taxon>
        <taxon>Pseudomonadota</taxon>
        <taxon>Alphaproteobacteria</taxon>
        <taxon>Sneathiellales</taxon>
        <taxon>Sneathiellaceae</taxon>
        <taxon>Sneathiella</taxon>
    </lineage>
</organism>
<dbReference type="PRINTS" id="PR00625">
    <property type="entry name" value="JDOMAIN"/>
</dbReference>
<protein>
    <submittedName>
        <fullName evidence="3">Molecular chaperone DnaJ</fullName>
    </submittedName>
</protein>
<evidence type="ECO:0000259" key="2">
    <source>
        <dbReference type="PROSITE" id="PS50076"/>
    </source>
</evidence>
<name>A0ABQ5U396_9PROT</name>
<comment type="caution">
    <text evidence="3">The sequence shown here is derived from an EMBL/GenBank/DDBJ whole genome shotgun (WGS) entry which is preliminary data.</text>
</comment>
<sequence length="310" mass="33067">MKDPYSILGVSKSASQKEIKSAYRKLAKQYHPDTNPGDDKIADKFKEISAAYNIIGDEKQRARFDRGEIDASGQERAAYGFGGGGGGFRGGQSRSYRQEDDIFGGGAEDIFSEIFGNFRRGGGRGSRPVKGRDKVFAIEVTFSEAAVGSTRRLTLGQGGKTLDVKVPAGIEDGKQIRLKGQGDPGAAGGPPGDILINVTVKPSSVFVRDGDNVIVELPVSLPEAVLGAKVPVPTVDGTVNLKIPAGSNTGSTLRLKGKGIMRAKAGTRGDQLVRLKVVLPETQDEELQDWVSKWSEGHQYDARSKFAGNT</sequence>
<accession>A0ABQ5U396</accession>
<dbReference type="RefSeq" id="WP_169560686.1">
    <property type="nucleotide sequence ID" value="NZ_BSNF01000006.1"/>
</dbReference>
<gene>
    <name evidence="3" type="ORF">GCM10007924_17680</name>
</gene>
<dbReference type="Pfam" id="PF01556">
    <property type="entry name" value="DnaJ_C"/>
    <property type="match status" value="1"/>
</dbReference>
<evidence type="ECO:0000313" key="4">
    <source>
        <dbReference type="Proteomes" id="UP001161409"/>
    </source>
</evidence>
<reference evidence="3" key="1">
    <citation type="journal article" date="2014" name="Int. J. Syst. Evol. Microbiol.">
        <title>Complete genome of a new Firmicutes species belonging to the dominant human colonic microbiota ('Ruminococcus bicirculans') reveals two chromosomes and a selective capacity to utilize plant glucans.</title>
        <authorList>
            <consortium name="NISC Comparative Sequencing Program"/>
            <person name="Wegmann U."/>
            <person name="Louis P."/>
            <person name="Goesmann A."/>
            <person name="Henrissat B."/>
            <person name="Duncan S.H."/>
            <person name="Flint H.J."/>
        </authorList>
    </citation>
    <scope>NUCLEOTIDE SEQUENCE</scope>
    <source>
        <strain evidence="3">NBRC 103408</strain>
    </source>
</reference>
<dbReference type="InterPro" id="IPR002939">
    <property type="entry name" value="DnaJ_C"/>
</dbReference>
<dbReference type="PANTHER" id="PTHR43096">
    <property type="entry name" value="DNAJ HOMOLOG 1, MITOCHONDRIAL-RELATED"/>
    <property type="match status" value="1"/>
</dbReference>
<dbReference type="InterPro" id="IPR036869">
    <property type="entry name" value="J_dom_sf"/>
</dbReference>
<dbReference type="EMBL" id="BSNF01000006">
    <property type="protein sequence ID" value="GLQ06547.1"/>
    <property type="molecule type" value="Genomic_DNA"/>
</dbReference>
<dbReference type="Gene3D" id="1.10.287.110">
    <property type="entry name" value="DnaJ domain"/>
    <property type="match status" value="1"/>
</dbReference>
<reference evidence="3" key="2">
    <citation type="submission" date="2023-01" db="EMBL/GenBank/DDBJ databases">
        <title>Draft genome sequence of Sneathiella chinensis strain NBRC 103408.</title>
        <authorList>
            <person name="Sun Q."/>
            <person name="Mori K."/>
        </authorList>
    </citation>
    <scope>NUCLEOTIDE SEQUENCE</scope>
    <source>
        <strain evidence="3">NBRC 103408</strain>
    </source>
</reference>
<dbReference type="SUPFAM" id="SSF49493">
    <property type="entry name" value="HSP40/DnaJ peptide-binding domain"/>
    <property type="match status" value="2"/>
</dbReference>
<dbReference type="InterPro" id="IPR001623">
    <property type="entry name" value="DnaJ_domain"/>
</dbReference>
<dbReference type="PANTHER" id="PTHR43096:SF52">
    <property type="entry name" value="DNAJ HOMOLOG 1, MITOCHONDRIAL-RELATED"/>
    <property type="match status" value="1"/>
</dbReference>
<dbReference type="CDD" id="cd06257">
    <property type="entry name" value="DnaJ"/>
    <property type="match status" value="1"/>
</dbReference>
<dbReference type="Proteomes" id="UP001161409">
    <property type="component" value="Unassembled WGS sequence"/>
</dbReference>
<evidence type="ECO:0000256" key="1">
    <source>
        <dbReference type="ARBA" id="ARBA00023186"/>
    </source>
</evidence>
<dbReference type="SUPFAM" id="SSF46565">
    <property type="entry name" value="Chaperone J-domain"/>
    <property type="match status" value="1"/>
</dbReference>
<dbReference type="SMART" id="SM00271">
    <property type="entry name" value="DnaJ"/>
    <property type="match status" value="1"/>
</dbReference>
<dbReference type="Pfam" id="PF00226">
    <property type="entry name" value="DnaJ"/>
    <property type="match status" value="1"/>
</dbReference>
<dbReference type="Gene3D" id="2.60.260.20">
    <property type="entry name" value="Urease metallochaperone UreE, N-terminal domain"/>
    <property type="match status" value="2"/>
</dbReference>
<keyword evidence="1" id="KW-0143">Chaperone</keyword>
<evidence type="ECO:0000313" key="3">
    <source>
        <dbReference type="EMBL" id="GLQ06547.1"/>
    </source>
</evidence>
<proteinExistence type="predicted"/>
<dbReference type="PROSITE" id="PS50076">
    <property type="entry name" value="DNAJ_2"/>
    <property type="match status" value="1"/>
</dbReference>